<evidence type="ECO:0000313" key="20">
    <source>
        <dbReference type="EMBL" id="AFN01965.1"/>
    </source>
</evidence>
<evidence type="ECO:0000313" key="40">
    <source>
        <dbReference type="Proteomes" id="UP000107684"/>
    </source>
</evidence>
<comment type="subcellular location">
    <subcellularLocation>
        <location evidence="1">Host nucleus</location>
    </subcellularLocation>
</comment>
<evidence type="ECO:0000313" key="33">
    <source>
        <dbReference type="EMBL" id="QLF79183.1"/>
    </source>
</evidence>
<dbReference type="KEGG" id="vg:80532433"/>
<evidence type="ECO:0000313" key="24">
    <source>
        <dbReference type="EMBL" id="AGN48214.1"/>
    </source>
</evidence>
<reference evidence="43 49" key="12">
    <citation type="submission" date="2012-08" db="EMBL/GenBank/DDBJ databases">
        <authorList>
            <person name="Xu Y.-L."/>
            <person name="He P."/>
            <person name="Zhang L."/>
            <person name="Dong S.-L."/>
            <person name="Li F."/>
        </authorList>
    </citation>
    <scope>NUCLEOTIDE SEQUENCE [LARGE SCALE GENOMIC DNA]</scope>
</reference>
<dbReference type="Proteomes" id="UP000153636">
    <property type="component" value="Segment"/>
</dbReference>
<dbReference type="GeneID" id="3239073"/>
<evidence type="ECO:0000313" key="51">
    <source>
        <dbReference type="Proteomes" id="UP000168685"/>
    </source>
</evidence>
<dbReference type="EMBL" id="JQ083494">
    <property type="protein sequence ID" value="AEW67886.1"/>
    <property type="molecule type" value="Genomic_DNA"/>
</dbReference>
<dbReference type="EMBL" id="JN596962">
    <property type="protein sequence ID" value="AER28088.1"/>
    <property type="molecule type" value="Genomic_DNA"/>
</dbReference>
<evidence type="ECO:0000313" key="48">
    <source>
        <dbReference type="Proteomes" id="UP000143285"/>
    </source>
</evidence>
<dbReference type="EMBL" id="JN542534">
    <property type="protein sequence ID" value="AFD36604.1"/>
    <property type="molecule type" value="Genomic_DNA"/>
</dbReference>
<dbReference type="GO" id="GO:0004386">
    <property type="term" value="F:helicase activity"/>
    <property type="evidence" value="ECO:0007669"/>
    <property type="project" value="UniProtKB-KW"/>
</dbReference>
<evidence type="ECO:0000256" key="3">
    <source>
        <dbReference type="ARBA" id="ARBA00022553"/>
    </source>
</evidence>
<dbReference type="EMBL" id="JN542533">
    <property type="protein sequence ID" value="AFD36525.1"/>
    <property type="molecule type" value="Genomic_DNA"/>
</dbReference>
<evidence type="ECO:0000313" key="34">
    <source>
        <dbReference type="EMBL" id="QOJ44300.1"/>
    </source>
</evidence>
<dbReference type="EMBL" id="X97256">
    <property type="protein sequence ID" value="CAA65891.1"/>
    <property type="molecule type" value="Genomic_DNA"/>
</dbReference>
<dbReference type="KEGG" id="vg:3239073"/>
<evidence type="ECO:0000313" key="27">
    <source>
        <dbReference type="EMBL" id="AJR27531.1"/>
    </source>
</evidence>
<dbReference type="Proteomes" id="UP000100421">
    <property type="component" value="Segment"/>
</dbReference>
<evidence type="ECO:0000313" key="28">
    <source>
        <dbReference type="EMBL" id="AJR27610.1"/>
    </source>
</evidence>
<dbReference type="Proteomes" id="UP000097781">
    <property type="component" value="Segment"/>
</dbReference>
<comment type="similarity">
    <text evidence="2">Belongs to the alphaherpesvirinae HHV-1 UL3 family.</text>
</comment>
<reference evidence="25" key="11">
    <citation type="submission" date="2012-08" db="EMBL/GenBank/DDBJ databases">
        <title>Molecular characterization of the Taiwan isolate of Dahlia common mosaic virus (DCMV-TW).</title>
        <authorList>
            <person name="Chao H."/>
            <person name="Chen Y."/>
        </authorList>
    </citation>
    <scope>NUCLEOTIDE SEQUENCE</scope>
    <source>
        <strain evidence="26">K317</strain>
        <strain evidence="25">WG</strain>
    </source>
</reference>
<keyword evidence="3" id="KW-0597">Phosphoprotein</keyword>
<dbReference type="Proteomes" id="UP000167074">
    <property type="component" value="Segment"/>
</dbReference>
<evidence type="ECO:0000313" key="36">
    <source>
        <dbReference type="Proteomes" id="UP000100421"/>
    </source>
</evidence>
<dbReference type="Proteomes" id="UP000115495">
    <property type="component" value="Segment"/>
</dbReference>
<dbReference type="EMBL" id="MN784691">
    <property type="protein sequence ID" value="QLF79219.1"/>
    <property type="molecule type" value="Genomic_DNA"/>
</dbReference>
<dbReference type="Proteomes" id="UP000119799">
    <property type="component" value="Segment"/>
</dbReference>
<evidence type="ECO:0000313" key="30">
    <source>
        <dbReference type="EMBL" id="AJR27768.1"/>
    </source>
</evidence>
<reference evidence="6" key="6">
    <citation type="submission" date="2011-08" db="EMBL/GenBank/DDBJ databases">
        <authorList>
            <person name="Lee S.-W."/>
            <person name="Devlin J.M."/>
            <person name="Markham J.F."/>
            <person name="Noormohammadi A.H."/>
            <person name="Browning G.F."/>
            <person name="Ficorilli N.P."/>
            <person name="Hartley C.A."/>
            <person name="Markham P.F."/>
        </authorList>
    </citation>
    <scope>NUCLEOTIDE SEQUENCE</scope>
    <source>
        <strain evidence="7">A20</strain>
        <strain evidence="6">SA2</strain>
    </source>
</reference>
<dbReference type="Proteomes" id="UP000149898">
    <property type="component" value="Segment"/>
</dbReference>
<proteinExistence type="inferred from homology"/>
<reference evidence="32" key="1">
    <citation type="journal article" date="1996" name="J. Gen. Virol.">
        <title>DNA sequence and transcriptional analysis of the UL1 to UL5 gene cluster of infectious laryngotracheitis virus.</title>
        <authorList>
            <person name="Fuchs W."/>
            <person name="Mettenleiter T.C."/>
        </authorList>
    </citation>
    <scope>NUCLEOTIDE SEQUENCE</scope>
</reference>
<evidence type="ECO:0000313" key="19">
    <source>
        <dbReference type="EMBL" id="AFM36661.1"/>
    </source>
</evidence>
<evidence type="ECO:0000313" key="25">
    <source>
        <dbReference type="EMBL" id="AGN48292.1"/>
    </source>
</evidence>
<evidence type="ECO:0000313" key="44">
    <source>
        <dbReference type="Proteomes" id="UP000127603"/>
    </source>
</evidence>
<evidence type="ECO:0000313" key="23">
    <source>
        <dbReference type="EMBL" id="AGC23173.1"/>
    </source>
</evidence>
<evidence type="ECO:0000313" key="18">
    <source>
        <dbReference type="EMBL" id="AFM36582.1"/>
    </source>
</evidence>
<reference evidence="45 51" key="10">
    <citation type="journal article" date="2012" name="Virus Genes">
        <title>Genome sequence comparison of two United States live attenuated vaccines of infectious laryngotracheitis virus (ILTV).</title>
        <authorList>
            <person name="Chandra Y.G."/>
            <person name="Lee J."/>
            <person name="Kong B.W."/>
        </authorList>
    </citation>
    <scope>NUCLEOTIDE SEQUENCE [LARGE SCALE GENOMIC DNA]</scope>
    <source>
        <strain evidence="9">Vaccine Laryngo Vac</strain>
        <strain evidence="8">Vaccine LT Blen</strain>
    </source>
</reference>
<gene>
    <name evidence="5" type="primary">UL3</name>
    <name evidence="8" type="ORF">GaHV1LT_gp57</name>
    <name evidence="9" type="ORF">GaHV1LV_gp57</name>
    <name evidence="22" type="ORF">ILTV_ORF60</name>
    <name evidence="5" type="ORF">ILTV_ORF61</name>
    <name evidence="7" type="ORF">ILTVA20_ORF60</name>
    <name evidence="26" type="ORF">ILTVK317_ORF60</name>
    <name evidence="24" type="ORF">ILTVLJS09_ORF60</name>
    <name evidence="6" type="ORF">ILTVSA2_ORF60</name>
    <name evidence="25" type="ORF">ILTVWG_ORF60</name>
</gene>
<reference evidence="20" key="7">
    <citation type="submission" date="2011-09" db="EMBL/GenBank/DDBJ databases">
        <authorList>
            <person name="Lee S.-W."/>
            <person name="Markham P.F."/>
            <person name="Coppo M.J.C."/>
            <person name="Legione A.R."/>
            <person name="Markham J.F."/>
            <person name="Noormohammadi A.H."/>
            <person name="Browning G.F."/>
            <person name="Ficorilli N.P."/>
            <person name="Hartley C.A."/>
            <person name="Devlin J.M."/>
        </authorList>
    </citation>
    <scope>NUCLEOTIDE SEQUENCE</scope>
    <source>
        <strain evidence="20">ACC78</strain>
        <strain evidence="21">CL9</strain>
    </source>
</reference>
<dbReference type="EMBL" id="JX646898">
    <property type="protein sequence ID" value="AGC23092.1"/>
    <property type="molecule type" value="Genomic_DNA"/>
</dbReference>
<keyword evidence="40" id="KW-1185">Reference proteome</keyword>
<dbReference type="EMBL" id="JN804826">
    <property type="protein sequence ID" value="AFN01965.1"/>
    <property type="molecule type" value="Genomic_DNA"/>
</dbReference>
<evidence type="ECO:0000313" key="12">
    <source>
        <dbReference type="EMBL" id="AFD36683.1"/>
    </source>
</evidence>
<dbReference type="Proteomes" id="UP000101568">
    <property type="component" value="Segment"/>
</dbReference>
<evidence type="ECO:0000313" key="49">
    <source>
        <dbReference type="Proteomes" id="UP000165693"/>
    </source>
</evidence>
<dbReference type="GO" id="GO:0042025">
    <property type="term" value="C:host cell nucleus"/>
    <property type="evidence" value="ECO:0007669"/>
    <property type="project" value="UniProtKB-SubCell"/>
</dbReference>
<dbReference type="EMBL" id="JN580317">
    <property type="protein sequence ID" value="AFM36661.1"/>
    <property type="molecule type" value="Genomic_DNA"/>
</dbReference>
<dbReference type="Pfam" id="PF03369">
    <property type="entry name" value="Herpes_UL3"/>
    <property type="match status" value="1"/>
</dbReference>
<reference evidence="35 39" key="16">
    <citation type="journal article" date="2016" name="PLoS ONE">
        <title>Full Genome Sequence-Based Comparative Study of Wild-Type and Vaccine Strains of Infectious Laryngotracheitis Virus from Italy.</title>
        <authorList>
            <person name="Piccirillo A."/>
            <person name="Lavezzo E."/>
            <person name="Niero G."/>
            <person name="Moreno A."/>
            <person name="Massi P."/>
            <person name="Franchin E."/>
            <person name="Toppo S."/>
            <person name="Salata C."/>
            <person name="Palu G."/>
        </authorList>
    </citation>
    <scope>NUCLEOTIDE SEQUENCE [LARGE SCALE GENOMIC DNA]</scope>
    <source>
        <strain evidence="29">193435/07</strain>
        <strain evidence="31">4787/80</strain>
        <strain evidence="30">757/11</strain>
        <strain evidence="27">Nobilis Laringovac</strain>
        <strain evidence="28">Poulvac ILT</strain>
    </source>
</reference>
<keyword evidence="32" id="KW-0547">Nucleotide-binding</keyword>
<dbReference type="EMBL" id="HQ630064">
    <property type="protein sequence ID" value="AEB97355.1"/>
    <property type="molecule type" value="Genomic_DNA"/>
</dbReference>
<reference evidence="24 50" key="14">
    <citation type="journal article" date="2013" name="PLoS ONE">
        <title>Detection of infectious laryngotracheitis virus by real-time PCR in naturally and experimentally infected chickens.</title>
        <authorList>
            <person name="Zhao Y."/>
            <person name="Kong C."/>
            <person name="Cui X."/>
            <person name="Cui H."/>
            <person name="Shi X."/>
            <person name="Zhang X."/>
            <person name="Hu S."/>
            <person name="Hao L."/>
            <person name="Wang Y."/>
        </authorList>
    </citation>
    <scope>NUCLEOTIDE SEQUENCE [LARGE SCALE GENOMIC DNA]</scope>
    <source>
        <strain evidence="24">LJS09</strain>
    </source>
</reference>
<evidence type="ECO:0000256" key="1">
    <source>
        <dbReference type="ARBA" id="ARBA00004147"/>
    </source>
</evidence>
<sequence>MGTEIPSVTEVLYGASSIDCVSGSYECHDTHSHVTPDHAKDVAVQGHVKTNNTEDVESLDSCGFDSVFMIFSFGELGRRQLTDNIRKDICTSLDRVPMACTKTSAFAGANRHQKSLQMFLFCKRRHAPQIRARLKDIISSRKSRKYFTQSEDGETHPGVPVFFHEFVAHAPVFIPRDNLAHACRRLARHMTGGMAC</sequence>
<evidence type="ECO:0000313" key="37">
    <source>
        <dbReference type="Proteomes" id="UP000101327"/>
    </source>
</evidence>
<dbReference type="OrthoDB" id="16313at10239"/>
<dbReference type="EMBL" id="JN580313">
    <property type="protein sequence ID" value="AFM36347.1"/>
    <property type="molecule type" value="Genomic_DNA"/>
</dbReference>
<dbReference type="EMBL" id="JX458822">
    <property type="protein sequence ID" value="AGN48214.1"/>
    <property type="molecule type" value="Genomic_DNA"/>
</dbReference>
<organism evidence="32">
    <name type="scientific">Infectious laryngotracheitis virus</name>
    <name type="common">ILTV</name>
    <name type="synonym">Gallid herpesvirus 1</name>
    <dbReference type="NCBI Taxonomy" id="10386"/>
    <lineage>
        <taxon>Viruses</taxon>
        <taxon>Duplodnaviria</taxon>
        <taxon>Heunggongvirae</taxon>
        <taxon>Peploviricota</taxon>
        <taxon>Herviviricetes</taxon>
        <taxon>Herpesvirales</taxon>
        <taxon>Orthoherpesviridae</taxon>
        <taxon>Alphaherpesvirinae</taxon>
        <taxon>Iltovirus</taxon>
        <taxon>Iltovirus gallidalpha1</taxon>
    </lineage>
</organism>
<dbReference type="Proteomes" id="UP000107684">
    <property type="component" value="Segment"/>
</dbReference>
<reference evidence="5 44" key="3">
    <citation type="journal article" date="2011" name="BMC Genomics">
        <title>First complete genome sequence of infectious laryngotracheitis virus.</title>
        <authorList>
            <person name="Lee S.-W."/>
            <person name="Markham P.F."/>
            <person name="Markham J.F."/>
            <person name="Petermann I."/>
            <person name="Noormohammadi A.H."/>
            <person name="Browning G.F."/>
            <person name="Ficorilli N.P."/>
            <person name="Hartley C.A."/>
            <person name="Devlin J.M."/>
        </authorList>
    </citation>
    <scope>NUCLEOTIDE SEQUENCE [LARGE SCALE GENOMIC DNA]</scope>
    <source>
        <strain evidence="5">Live attenuated Serva</strain>
    </source>
</reference>
<dbReference type="EMBL" id="JN542536">
    <property type="protein sequence ID" value="AFD36762.1"/>
    <property type="molecule type" value="Genomic_DNA"/>
</dbReference>
<reference evidence="10" key="5">
    <citation type="submission" date="2011-08" db="EMBL/GenBank/DDBJ databases">
        <authorList>
            <person name="Spatz S."/>
        </authorList>
    </citation>
    <scope>NUCLEOTIDE SEQUENCE</scope>
    <source>
        <strain evidence="10">1874C5</strain>
        <strain evidence="13">63140/C/08/BR</strain>
        <strain evidence="12">81658</strain>
        <strain evidence="11">USDA reference</strain>
    </source>
</reference>
<dbReference type="EMBL" id="JN580316">
    <property type="protein sequence ID" value="AFM36582.1"/>
    <property type="molecule type" value="Genomic_DNA"/>
</dbReference>
<dbReference type="Proteomes" id="UP000148452">
    <property type="component" value="Segment"/>
</dbReference>
<dbReference type="Proteomes" id="UP000173990">
    <property type="component" value="Segment"/>
</dbReference>
<evidence type="ECO:0000313" key="11">
    <source>
        <dbReference type="EMBL" id="AFD36604.1"/>
    </source>
</evidence>
<dbReference type="EMBL" id="JN542535">
    <property type="protein sequence ID" value="AFD36683.1"/>
    <property type="molecule type" value="Genomic_DNA"/>
</dbReference>
<dbReference type="Proteomes" id="UP000142565">
    <property type="component" value="Segment"/>
</dbReference>
<evidence type="ECO:0000256" key="4">
    <source>
        <dbReference type="ARBA" id="ARBA00022562"/>
    </source>
</evidence>
<dbReference type="Proteomes" id="UP000124840">
    <property type="component" value="Segment"/>
</dbReference>
<dbReference type="Proteomes" id="UP000168685">
    <property type="component" value="Segment"/>
</dbReference>
<evidence type="ECO:0000313" key="35">
    <source>
        <dbReference type="Proteomes" id="UP000097781"/>
    </source>
</evidence>
<evidence type="ECO:0000313" key="15">
    <source>
        <dbReference type="EMBL" id="AFM36347.1"/>
    </source>
</evidence>
<evidence type="ECO:0000313" key="41">
    <source>
        <dbReference type="Proteomes" id="UP000113785"/>
    </source>
</evidence>
<dbReference type="RefSeq" id="YP_182392.1">
    <property type="nucleotide sequence ID" value="NC_006623.1"/>
</dbReference>
<accession>Q98107</accession>
<dbReference type="Proteomes" id="UP000101327">
    <property type="component" value="Segment"/>
</dbReference>
<reference evidence="37 47" key="15">
    <citation type="journal article" date="2013" name="Virology">
        <title>Genomic sequence analysis of the United States infectious laryngotracheitis vaccine strains chicken embryo origin (CEO) and tissue culture origin (TCO).</title>
        <authorList>
            <person name="Garcia M."/>
            <person name="Volkening J."/>
            <person name="Riblet S."/>
            <person name="Spatz S."/>
        </authorList>
    </citation>
    <scope>NUCLEOTIDE SEQUENCE [LARGE SCALE GENOMIC DNA]</scope>
    <source>
        <strain evidence="18">CEO high passage</strain>
        <strain evidence="19">CEO low passage</strain>
        <strain evidence="15">CEO TRVX</strain>
        <strain evidence="16">TCO high passage</strain>
        <strain evidence="14">TCO IVAX</strain>
        <strain evidence="17">TCO low passage</strain>
    </source>
</reference>
<dbReference type="EMBL" id="KP677881">
    <property type="protein sequence ID" value="AJR27531.1"/>
    <property type="molecule type" value="Genomic_DNA"/>
</dbReference>
<dbReference type="Proteomes" id="UP000165395">
    <property type="component" value="Segment"/>
</dbReference>
<evidence type="ECO:0000313" key="13">
    <source>
        <dbReference type="EMBL" id="AFD36762.1"/>
    </source>
</evidence>
<dbReference type="Proteomes" id="UP000113785">
    <property type="component" value="Segment"/>
</dbReference>
<evidence type="ECO:0000313" key="16">
    <source>
        <dbReference type="EMBL" id="AFM36425.1"/>
    </source>
</evidence>
<dbReference type="Proteomes" id="UP000173639">
    <property type="component" value="Segment"/>
</dbReference>
<reference evidence="46 52" key="13">
    <citation type="journal article" date="2013" name="PLoS ONE">
        <title>Phylogenetic and Molecular Epidemiological Studies Reveal Evidence of Multiple Past Recombination Events between Infectious Laryngotracheitis Viruses.</title>
        <authorList>
            <person name="Lee S.-W."/>
            <person name="Devlin J.M."/>
            <person name="Markham J.F."/>
            <person name="Noormohammadi A.H."/>
            <person name="Browning G.F."/>
            <person name="Ficorilli N.P."/>
            <person name="Hartley C.A."/>
            <person name="Markham P.F."/>
        </authorList>
    </citation>
    <scope>NUCLEOTIDE SEQUENCE [LARGE SCALE GENOMIC DNA]</scope>
    <source>
        <strain evidence="23">CSW-1</strain>
        <strain evidence="22">V1-99</strain>
    </source>
</reference>
<dbReference type="EMBL" id="JX458824">
    <property type="protein sequence ID" value="AGN48372.1"/>
    <property type="molecule type" value="Genomic_DNA"/>
</dbReference>
<dbReference type="EMBL" id="JN804827">
    <property type="protein sequence ID" value="AFN02044.1"/>
    <property type="molecule type" value="Genomic_DNA"/>
</dbReference>
<keyword evidence="32" id="KW-0067">ATP-binding</keyword>
<dbReference type="InterPro" id="IPR005035">
    <property type="entry name" value="Herpes_UL3"/>
</dbReference>
<evidence type="ECO:0000313" key="50">
    <source>
        <dbReference type="Proteomes" id="UP000167074"/>
    </source>
</evidence>
<reference evidence="36 38" key="8">
    <citation type="journal article" date="2012" name="Science">
        <title>Attenuated vaccines can recombine to form virulent field viruses.</title>
        <authorList>
            <person name="Lee S.W."/>
            <person name="Markham P.F."/>
            <person name="Coppo M.J."/>
            <person name="Legione A.R."/>
            <person name="Markham J.F."/>
            <person name="Noormohammadi A.H."/>
            <person name="Browning G.F."/>
            <person name="Ficorilli N."/>
            <person name="Hartley C.A."/>
            <person name="Devlin J.M."/>
        </authorList>
    </citation>
    <scope>NUCLEOTIDE SEQUENCE [LARGE SCALE GENOMIC DNA]</scope>
    <source>
        <strain evidence="20">ACC78</strain>
        <strain evidence="21">CL9</strain>
    </source>
</reference>
<dbReference type="EMBL" id="KP677884">
    <property type="protein sequence ID" value="AJR27768.1"/>
    <property type="molecule type" value="Genomic_DNA"/>
</dbReference>
<dbReference type="EMBL" id="JN580314">
    <property type="protein sequence ID" value="AFM36425.1"/>
    <property type="molecule type" value="Genomic_DNA"/>
</dbReference>
<evidence type="ECO:0000313" key="32">
    <source>
        <dbReference type="EMBL" id="CAA65891.1"/>
    </source>
</evidence>
<evidence type="ECO:0000313" key="38">
    <source>
        <dbReference type="Proteomes" id="UP000101568"/>
    </source>
</evidence>
<dbReference type="EMBL" id="JN596963">
    <property type="protein sequence ID" value="AER28167.1"/>
    <property type="molecule type" value="Genomic_DNA"/>
</dbReference>
<dbReference type="EMBL" id="KP677885">
    <property type="protein sequence ID" value="AJR27847.1"/>
    <property type="molecule type" value="Genomic_DNA"/>
</dbReference>
<protein>
    <submittedName>
        <fullName evidence="5 32">UL3</fullName>
    </submittedName>
    <submittedName>
        <fullName evidence="10">UL3 protein</fullName>
    </submittedName>
</protein>
<evidence type="ECO:0000313" key="31">
    <source>
        <dbReference type="EMBL" id="AJR27847.1"/>
    </source>
</evidence>
<dbReference type="EMBL" id="JX646899">
    <property type="protein sequence ID" value="AGC23173.1"/>
    <property type="molecule type" value="Genomic_DNA"/>
</dbReference>
<reference evidence="32" key="2">
    <citation type="submission" date="1998-07" db="EMBL/GenBank/DDBJ databases">
        <authorList>
            <person name="Fuchs W."/>
        </authorList>
    </citation>
    <scope>NUCLEOTIDE SEQUENCE</scope>
</reference>
<evidence type="ECO:0000313" key="10">
    <source>
        <dbReference type="EMBL" id="AFD36525.1"/>
    </source>
</evidence>
<dbReference type="EMBL" id="KP677882">
    <property type="protein sequence ID" value="AJR27610.1"/>
    <property type="molecule type" value="Genomic_DNA"/>
</dbReference>
<dbReference type="EMBL" id="JN580315">
    <property type="protein sequence ID" value="AFM36503.1"/>
    <property type="molecule type" value="Genomic_DNA"/>
</dbReference>
<keyword evidence="4" id="KW-1048">Host nucleus</keyword>
<evidence type="ECO:0000313" key="47">
    <source>
        <dbReference type="Proteomes" id="UP000140289"/>
    </source>
</evidence>
<evidence type="ECO:0000313" key="52">
    <source>
        <dbReference type="Proteomes" id="UP000173990"/>
    </source>
</evidence>
<evidence type="ECO:0000313" key="7">
    <source>
        <dbReference type="EMBL" id="AER28167.1"/>
    </source>
</evidence>
<evidence type="ECO:0000313" key="6">
    <source>
        <dbReference type="EMBL" id="AER28088.1"/>
    </source>
</evidence>
<dbReference type="EMBL" id="KP677883">
    <property type="protein sequence ID" value="AJR27689.1"/>
    <property type="molecule type" value="Genomic_DNA"/>
</dbReference>
<evidence type="ECO:0000313" key="29">
    <source>
        <dbReference type="EMBL" id="AJR27689.1"/>
    </source>
</evidence>
<dbReference type="Proteomes" id="UP000140289">
    <property type="component" value="Genome"/>
</dbReference>
<dbReference type="Proteomes" id="UP000127603">
    <property type="component" value="Segment"/>
</dbReference>
<organismHost>
    <name type="scientific">Gallus gallus</name>
    <name type="common">Chicken</name>
    <dbReference type="NCBI Taxonomy" id="9031"/>
</organismHost>
<dbReference type="EMBL" id="JQ083493">
    <property type="protein sequence ID" value="AEW67807.1"/>
    <property type="molecule type" value="Genomic_DNA"/>
</dbReference>
<keyword evidence="32" id="KW-0378">Hydrolase</keyword>
<dbReference type="GeneID" id="80532433"/>
<keyword evidence="32" id="KW-0347">Helicase</keyword>
<evidence type="ECO:0000313" key="22">
    <source>
        <dbReference type="EMBL" id="AGC23092.1"/>
    </source>
</evidence>
<reference evidence="33" key="17">
    <citation type="submission" date="2019-11" db="EMBL/GenBank/DDBJ databases">
        <authorList>
            <person name="Spatz S."/>
            <person name="Volkening J."/>
            <person name="Ross T."/>
        </authorList>
    </citation>
    <scope>NUCLEOTIDE SEQUENCE</scope>
</reference>
<dbReference type="EMBL" id="JN580312">
    <property type="protein sequence ID" value="AFM36268.1"/>
    <property type="molecule type" value="Genomic_DNA"/>
</dbReference>
<dbReference type="Proteomes" id="UP000143285">
    <property type="component" value="Genome"/>
</dbReference>
<evidence type="ECO:0000313" key="45">
    <source>
        <dbReference type="Proteomes" id="UP000133962"/>
    </source>
</evidence>
<evidence type="ECO:0000313" key="46">
    <source>
        <dbReference type="Proteomes" id="UP000139998"/>
    </source>
</evidence>
<dbReference type="Proteomes" id="UP000105066">
    <property type="component" value="Segment"/>
</dbReference>
<reference evidence="34" key="18">
    <citation type="journal article" date="2020" name="Vet. Microbiol.">
        <title>Glycoprotein-C-gene-deleted recombinant infectious laryngotracheitis virus expressing a genotype VII Newcastle disease virus fusion protein protects against virulent infectious laryngotracheitis virus and Newcastle disease virus.</title>
        <authorList>
            <person name="Wei X."/>
            <person name="Shao Y."/>
            <person name="Han Z."/>
            <person name="Sun J."/>
            <person name="Liu S."/>
        </authorList>
    </citation>
    <scope>NUCLEOTIDE SEQUENCE</scope>
    <source>
        <strain evidence="34">Ck/CH/LHLJ/120305</strain>
    </source>
</reference>
<evidence type="ECO:0000256" key="2">
    <source>
        <dbReference type="ARBA" id="ARBA00006957"/>
    </source>
</evidence>
<evidence type="ECO:0000313" key="9">
    <source>
        <dbReference type="EMBL" id="AEW67886.1"/>
    </source>
</evidence>
<evidence type="ECO:0000313" key="21">
    <source>
        <dbReference type="EMBL" id="AFN02044.1"/>
    </source>
</evidence>
<dbReference type="Proteomes" id="UP000133962">
    <property type="component" value="Segment"/>
</dbReference>
<reference evidence="40 48" key="4">
    <citation type="journal article" date="2011" name="Vaccine">
        <title>Comparative analysis of the complete genome sequences of two Australian origin live attenuated vaccines of infectious laryngotracheitis virus.</title>
        <authorList>
            <person name="Lee S.W."/>
            <person name="Devlin J.M."/>
            <person name="Markham J.F."/>
            <person name="Noormohammadi A.H."/>
            <person name="Browning G.F."/>
            <person name="Ficorilli N.P."/>
            <person name="Hartley C.A."/>
            <person name="Markham P.F."/>
        </authorList>
    </citation>
    <scope>NUCLEOTIDE SEQUENCE [LARGE SCALE GENOMIC DNA]</scope>
    <source>
        <strain evidence="7">A20</strain>
        <strain evidence="6">SA2</strain>
    </source>
</reference>
<dbReference type="EMBL" id="MN784690">
    <property type="protein sequence ID" value="QLF79183.1"/>
    <property type="molecule type" value="Genomic_DNA"/>
</dbReference>
<dbReference type="Proteomes" id="UP000166552">
    <property type="component" value="Segment"/>
</dbReference>
<dbReference type="Proteomes" id="UP000165693">
    <property type="component" value="Genome"/>
</dbReference>
<evidence type="ECO:0000313" key="5">
    <source>
        <dbReference type="EMBL" id="AEB97355.1"/>
    </source>
</evidence>
<evidence type="ECO:0000313" key="42">
    <source>
        <dbReference type="Proteomes" id="UP000119799"/>
    </source>
</evidence>
<evidence type="ECO:0000313" key="14">
    <source>
        <dbReference type="EMBL" id="AFM36268.1"/>
    </source>
</evidence>
<evidence type="ECO:0000313" key="8">
    <source>
        <dbReference type="EMBL" id="AEW67807.1"/>
    </source>
</evidence>
<reference evidence="33" key="19">
    <citation type="submission" date="2021-03" db="EMBL/GenBank/DDBJ databases">
        <title>Reconstitution and mutagenesis of Avian infectious laryngotracheitis virus from cosmid and yeast centromeric plasmid clones.</title>
        <authorList>
            <person name="Garcia M."/>
            <person name="Fuchs W."/>
            <person name="Loncoman C."/>
            <person name="Riblet S."/>
            <person name="Kim T."/>
            <person name="Likens N."/>
            <person name="Mettenleiter T."/>
        </authorList>
    </citation>
    <scope>NUCLEOTIDE SEQUENCE</scope>
</reference>
<dbReference type="Proteomes" id="UP000156266">
    <property type="component" value="Segment"/>
</dbReference>
<dbReference type="EMBL" id="JX458823">
    <property type="protein sequence ID" value="AGN48292.1"/>
    <property type="molecule type" value="Genomic_DNA"/>
</dbReference>
<dbReference type="Proteomes" id="UP000139998">
    <property type="component" value="Segment"/>
</dbReference>
<name>Q98107_ILTV</name>
<dbReference type="RefSeq" id="YP_010795293.1">
    <property type="nucleotide sequence ID" value="NC_075683.1"/>
</dbReference>
<evidence type="ECO:0000313" key="26">
    <source>
        <dbReference type="EMBL" id="AGN48372.1"/>
    </source>
</evidence>
<evidence type="ECO:0000313" key="43">
    <source>
        <dbReference type="Proteomes" id="UP000124840"/>
    </source>
</evidence>
<dbReference type="EMBL" id="MT876619">
    <property type="protein sequence ID" value="QOJ44300.1"/>
    <property type="molecule type" value="Genomic_DNA"/>
</dbReference>
<evidence type="ECO:0000313" key="17">
    <source>
        <dbReference type="EMBL" id="AFM36503.1"/>
    </source>
</evidence>
<reference evidence="41 42" key="9">
    <citation type="journal article" date="2012" name="Virus Genes">
        <title>Comparative full genome analysis of four infectious laryngotracheitis virus (Gallid herpesvirus-1) virulent isolates from the United States.</title>
        <authorList>
            <person name="Spatz S.J."/>
            <person name="Volkening J.D."/>
            <person name="Keeler C.L."/>
            <person name="Kutish G.F."/>
            <person name="Riblet S.M."/>
            <person name="Boettger C.M."/>
            <person name="Clark K.F."/>
            <person name="Zsak L."/>
            <person name="Afonso C.L."/>
            <person name="Mundt E.S."/>
            <person name="Rock D.L."/>
            <person name="Garcia M."/>
        </authorList>
    </citation>
    <scope>NUCLEOTIDE SEQUENCE [LARGE SCALE GENOMIC DNA]</scope>
    <source>
        <strain evidence="10">1874C5</strain>
        <strain evidence="13">63140/C/08/BR</strain>
        <strain evidence="12">81658</strain>
        <strain evidence="11">USDA reference</strain>
    </source>
</reference>
<evidence type="ECO:0000313" key="39">
    <source>
        <dbReference type="Proteomes" id="UP000105066"/>
    </source>
</evidence>